<dbReference type="PANTHER" id="PTHR11711">
    <property type="entry name" value="ADP RIBOSYLATION FACTOR-RELATED"/>
    <property type="match status" value="1"/>
</dbReference>
<dbReference type="SMART" id="SM00178">
    <property type="entry name" value="SAR"/>
    <property type="match status" value="1"/>
</dbReference>
<gene>
    <name evidence="18" type="ORF">D915_002755</name>
</gene>
<keyword evidence="10 15" id="KW-0342">GTP-binding</keyword>
<keyword evidence="12" id="KW-0206">Cytoskeleton</keyword>
<feature type="binding site" evidence="15">
    <location>
        <position position="71"/>
    </location>
    <ligand>
        <name>GTP</name>
        <dbReference type="ChEBI" id="CHEBI:37565"/>
    </ligand>
</feature>
<keyword evidence="19" id="KW-1185">Reference proteome</keyword>
<comment type="caution">
    <text evidence="18">The sequence shown here is derived from an EMBL/GenBank/DDBJ whole genome shotgun (WGS) entry which is preliminary data.</text>
</comment>
<dbReference type="Proteomes" id="UP000230066">
    <property type="component" value="Unassembled WGS sequence"/>
</dbReference>
<dbReference type="EMBL" id="JXXN02000740">
    <property type="protein sequence ID" value="THD26442.1"/>
    <property type="molecule type" value="Genomic_DNA"/>
</dbReference>
<evidence type="ECO:0000256" key="15">
    <source>
        <dbReference type="PIRSR" id="PIRSR606689-1"/>
    </source>
</evidence>
<evidence type="ECO:0000256" key="12">
    <source>
        <dbReference type="ARBA" id="ARBA00023212"/>
    </source>
</evidence>
<evidence type="ECO:0000256" key="8">
    <source>
        <dbReference type="ARBA" id="ARBA00022741"/>
    </source>
</evidence>
<dbReference type="InterPro" id="IPR005225">
    <property type="entry name" value="Small_GTP-bd"/>
</dbReference>
<keyword evidence="5" id="KW-1003">Cell membrane</keyword>
<protein>
    <recommendedName>
        <fullName evidence="4">ADP-ribosylation factor-like protein 6</fullName>
    </recommendedName>
</protein>
<keyword evidence="9" id="KW-0970">Cilium biogenesis/degradation</keyword>
<evidence type="ECO:0000256" key="3">
    <source>
        <dbReference type="ARBA" id="ARBA00004522"/>
    </source>
</evidence>
<evidence type="ECO:0000256" key="16">
    <source>
        <dbReference type="PIRSR" id="PIRSR606689-2"/>
    </source>
</evidence>
<dbReference type="GO" id="GO:0003924">
    <property type="term" value="F:GTPase activity"/>
    <property type="evidence" value="ECO:0007669"/>
    <property type="project" value="InterPro"/>
</dbReference>
<dbReference type="NCBIfam" id="TIGR00231">
    <property type="entry name" value="small_GTP"/>
    <property type="match status" value="1"/>
</dbReference>
<evidence type="ECO:0000256" key="4">
    <source>
        <dbReference type="ARBA" id="ARBA00019766"/>
    </source>
</evidence>
<dbReference type="GO" id="GO:0005525">
    <property type="term" value="F:GTP binding"/>
    <property type="evidence" value="ECO:0007669"/>
    <property type="project" value="UniProtKB-KW"/>
</dbReference>
<evidence type="ECO:0000256" key="17">
    <source>
        <dbReference type="RuleBase" id="RU003925"/>
    </source>
</evidence>
<dbReference type="Gene3D" id="3.40.50.300">
    <property type="entry name" value="P-loop containing nucleotide triphosphate hydrolases"/>
    <property type="match status" value="1"/>
</dbReference>
<dbReference type="PROSITE" id="PS51419">
    <property type="entry name" value="RAB"/>
    <property type="match status" value="1"/>
</dbReference>
<evidence type="ECO:0000256" key="14">
    <source>
        <dbReference type="ARBA" id="ARBA00023288"/>
    </source>
</evidence>
<dbReference type="SMART" id="SM00177">
    <property type="entry name" value="ARF"/>
    <property type="match status" value="1"/>
</dbReference>
<evidence type="ECO:0000256" key="1">
    <source>
        <dbReference type="ARBA" id="ARBA00004120"/>
    </source>
</evidence>
<dbReference type="GO" id="GO:0060170">
    <property type="term" value="C:ciliary membrane"/>
    <property type="evidence" value="ECO:0007669"/>
    <property type="project" value="UniProtKB-SubCell"/>
</dbReference>
<dbReference type="PROSITE" id="PS51417">
    <property type="entry name" value="ARF"/>
    <property type="match status" value="1"/>
</dbReference>
<dbReference type="GO" id="GO:0046872">
    <property type="term" value="F:metal ion binding"/>
    <property type="evidence" value="ECO:0007669"/>
    <property type="project" value="UniProtKB-KW"/>
</dbReference>
<feature type="binding site" evidence="15">
    <location>
        <begin position="129"/>
        <end position="132"/>
    </location>
    <ligand>
        <name>GTP</name>
        <dbReference type="ChEBI" id="CHEBI:37565"/>
    </ligand>
</feature>
<keyword evidence="16" id="KW-0479">Metal-binding</keyword>
<comment type="subcellular location">
    <subcellularLocation>
        <location evidence="3">Cell projection</location>
        <location evidence="3">Cilium membrane</location>
        <topology evidence="3">Peripheral membrane protein</topology>
        <orientation evidence="3">Cytoplasmic side</orientation>
    </subcellularLocation>
    <subcellularLocation>
        <location evidence="2">Cytoplasm</location>
        <location evidence="2">Cytoskeleton</location>
        <location evidence="2">Cilium axoneme</location>
    </subcellularLocation>
    <subcellularLocation>
        <location evidence="1">Cytoplasm</location>
        <location evidence="1">Cytoskeleton</location>
        <location evidence="1">Cilium basal body</location>
    </subcellularLocation>
</comment>
<dbReference type="InterPro" id="IPR027417">
    <property type="entry name" value="P-loop_NTPase"/>
</dbReference>
<keyword evidence="6" id="KW-0963">Cytoplasm</keyword>
<evidence type="ECO:0000256" key="6">
    <source>
        <dbReference type="ARBA" id="ARBA00022490"/>
    </source>
</evidence>
<keyword evidence="7" id="KW-0519">Myristate</keyword>
<dbReference type="Pfam" id="PF00025">
    <property type="entry name" value="Arf"/>
    <property type="match status" value="1"/>
</dbReference>
<dbReference type="InterPro" id="IPR006689">
    <property type="entry name" value="Small_GTPase_ARF/SAR"/>
</dbReference>
<dbReference type="PRINTS" id="PR00328">
    <property type="entry name" value="SAR1GTPBP"/>
</dbReference>
<dbReference type="GO" id="GO:0005930">
    <property type="term" value="C:axoneme"/>
    <property type="evidence" value="ECO:0007669"/>
    <property type="project" value="UniProtKB-SubCell"/>
</dbReference>
<evidence type="ECO:0000256" key="11">
    <source>
        <dbReference type="ARBA" id="ARBA00023136"/>
    </source>
</evidence>
<evidence type="ECO:0000256" key="9">
    <source>
        <dbReference type="ARBA" id="ARBA00022794"/>
    </source>
</evidence>
<name>A0A2H1CLP7_FASHE</name>
<keyword evidence="16" id="KW-0460">Magnesium</keyword>
<reference evidence="18" key="1">
    <citation type="submission" date="2019-03" db="EMBL/GenBank/DDBJ databases">
        <title>Improved annotation for the trematode Fasciola hepatica.</title>
        <authorList>
            <person name="Choi Y.-J."/>
            <person name="Martin J."/>
            <person name="Mitreva M."/>
        </authorList>
    </citation>
    <scope>NUCLEOTIDE SEQUENCE [LARGE SCALE GENOMIC DNA]</scope>
</reference>
<comment type="similarity">
    <text evidence="17">Belongs to the small GTPase superfamily. Arf family.</text>
</comment>
<feature type="binding site" evidence="16">
    <location>
        <position position="31"/>
    </location>
    <ligand>
        <name>Mg(2+)</name>
        <dbReference type="ChEBI" id="CHEBI:18420"/>
    </ligand>
</feature>
<evidence type="ECO:0000256" key="10">
    <source>
        <dbReference type="ARBA" id="ARBA00023134"/>
    </source>
</evidence>
<evidence type="ECO:0000313" key="19">
    <source>
        <dbReference type="Proteomes" id="UP000230066"/>
    </source>
</evidence>
<evidence type="ECO:0000256" key="5">
    <source>
        <dbReference type="ARBA" id="ARBA00022475"/>
    </source>
</evidence>
<keyword evidence="13" id="KW-0966">Cell projection</keyword>
<evidence type="ECO:0000256" key="13">
    <source>
        <dbReference type="ARBA" id="ARBA00023273"/>
    </source>
</evidence>
<evidence type="ECO:0000313" key="18">
    <source>
        <dbReference type="EMBL" id="THD26442.1"/>
    </source>
</evidence>
<feature type="binding site" evidence="16">
    <location>
        <position position="49"/>
    </location>
    <ligand>
        <name>Mg(2+)</name>
        <dbReference type="ChEBI" id="CHEBI:18420"/>
    </ligand>
</feature>
<sequence length="185" mass="20950">MGFLNILAKIFGIFKREVKLLIIGLDNSGKTTILNQLKAKDDCMDFVPTVGFNVERVKRRSLSITCFDMSGHYRYRSLWEKYYSECDGVIFVVDSSDQLRLIVAQDELEQMLSHSSMKNRDIPLLFLSNKMDKTGSLSASQVAMALGLEKIRNKSWNIISSNAISGEGVSEGLDWLCEKLQRKPT</sequence>
<keyword evidence="8 15" id="KW-0547">Nucleotide-binding</keyword>
<proteinExistence type="inferred from homology"/>
<dbReference type="GO" id="GO:0030030">
    <property type="term" value="P:cell projection organization"/>
    <property type="evidence" value="ECO:0007669"/>
    <property type="project" value="UniProtKB-KW"/>
</dbReference>
<dbReference type="FunFam" id="3.40.50.300:FF:000457">
    <property type="entry name" value="ADP-ribosylation factor-like protein 6"/>
    <property type="match status" value="1"/>
</dbReference>
<dbReference type="AlphaFoldDB" id="A0A2H1CLP7"/>
<feature type="binding site" evidence="15">
    <location>
        <begin position="24"/>
        <end position="31"/>
    </location>
    <ligand>
        <name>GTP</name>
        <dbReference type="ChEBI" id="CHEBI:37565"/>
    </ligand>
</feature>
<dbReference type="InterPro" id="IPR024156">
    <property type="entry name" value="Small_GTPase_ARF"/>
</dbReference>
<organism evidence="18 19">
    <name type="scientific">Fasciola hepatica</name>
    <name type="common">Liver fluke</name>
    <dbReference type="NCBI Taxonomy" id="6192"/>
    <lineage>
        <taxon>Eukaryota</taxon>
        <taxon>Metazoa</taxon>
        <taxon>Spiralia</taxon>
        <taxon>Lophotrochozoa</taxon>
        <taxon>Platyhelminthes</taxon>
        <taxon>Trematoda</taxon>
        <taxon>Digenea</taxon>
        <taxon>Plagiorchiida</taxon>
        <taxon>Echinostomata</taxon>
        <taxon>Echinostomatoidea</taxon>
        <taxon>Fasciolidae</taxon>
        <taxon>Fasciola</taxon>
    </lineage>
</organism>
<dbReference type="SUPFAM" id="SSF52540">
    <property type="entry name" value="P-loop containing nucleoside triphosphate hydrolases"/>
    <property type="match status" value="1"/>
</dbReference>
<evidence type="ECO:0000256" key="2">
    <source>
        <dbReference type="ARBA" id="ARBA00004430"/>
    </source>
</evidence>
<evidence type="ECO:0000256" key="7">
    <source>
        <dbReference type="ARBA" id="ARBA00022707"/>
    </source>
</evidence>
<keyword evidence="11" id="KW-0472">Membrane</keyword>
<keyword evidence="14" id="KW-0449">Lipoprotein</keyword>
<accession>A0A2H1CLP7</accession>